<dbReference type="AlphaFoldDB" id="A0A8J7KWH4"/>
<evidence type="ECO:0000313" key="2">
    <source>
        <dbReference type="Proteomes" id="UP000599391"/>
    </source>
</evidence>
<name>A0A8J7KWH4_9CYAN</name>
<sequence length="127" mass="14012">MSDGNRNNTYNIYLGAGGNFNNSISIEGNYLQVHGNYTNISQDLYQATTQIQELLHQLENQGYSRQDAQQKVAKDWANEVKKNPTTKGKLVKLGQSIRDAAANAVIGEATLNVIKLVFASLNIPLPF</sequence>
<dbReference type="RefSeq" id="WP_214437811.1">
    <property type="nucleotide sequence ID" value="NZ_JAECZB010000004.1"/>
</dbReference>
<proteinExistence type="predicted"/>
<accession>A0A8J7KWH4</accession>
<protein>
    <submittedName>
        <fullName evidence="1">Uncharacterized protein</fullName>
    </submittedName>
</protein>
<organism evidence="1 2">
    <name type="scientific">Atlanticothrix silvestris CENA357</name>
    <dbReference type="NCBI Taxonomy" id="1725252"/>
    <lineage>
        <taxon>Bacteria</taxon>
        <taxon>Bacillati</taxon>
        <taxon>Cyanobacteriota</taxon>
        <taxon>Cyanophyceae</taxon>
        <taxon>Nostocales</taxon>
        <taxon>Nodulariaceae</taxon>
        <taxon>Atlanticothrix</taxon>
        <taxon>Atlanticothrix silvestris</taxon>
    </lineage>
</organism>
<evidence type="ECO:0000313" key="1">
    <source>
        <dbReference type="EMBL" id="MBH8551510.1"/>
    </source>
</evidence>
<reference evidence="1 2" key="1">
    <citation type="journal article" date="2021" name="Int. J. Syst. Evol. Microbiol.">
        <title>Amazonocrinis nigriterrae gen. nov., sp. nov., Atlanticothrix silvestris gen. nov., sp. nov. and Dendronalium phyllosphericum gen. nov., sp. nov., nostocacean cyanobacteria from Brazilian environments.</title>
        <authorList>
            <person name="Alvarenga D.O."/>
            <person name="Andreote A.P.D."/>
            <person name="Branco L.H.Z."/>
            <person name="Delbaje E."/>
            <person name="Cruz R.B."/>
            <person name="Varani A.M."/>
            <person name="Fiore M.F."/>
        </authorList>
    </citation>
    <scope>NUCLEOTIDE SEQUENCE [LARGE SCALE GENOMIC DNA]</scope>
    <source>
        <strain evidence="1 2">CENA357</strain>
    </source>
</reference>
<keyword evidence="2" id="KW-1185">Reference proteome</keyword>
<comment type="caution">
    <text evidence="1">The sequence shown here is derived from an EMBL/GenBank/DDBJ whole genome shotgun (WGS) entry which is preliminary data.</text>
</comment>
<gene>
    <name evidence="1" type="ORF">I8751_03780</name>
</gene>
<dbReference type="Proteomes" id="UP000599391">
    <property type="component" value="Unassembled WGS sequence"/>
</dbReference>
<dbReference type="EMBL" id="JAECZB010000004">
    <property type="protein sequence ID" value="MBH8551510.1"/>
    <property type="molecule type" value="Genomic_DNA"/>
</dbReference>